<dbReference type="GO" id="GO:0016874">
    <property type="term" value="F:ligase activity"/>
    <property type="evidence" value="ECO:0007669"/>
    <property type="project" value="UniProtKB-KW"/>
</dbReference>
<organism evidence="2 3">
    <name type="scientific">Campylobacter gastrosuis</name>
    <dbReference type="NCBI Taxonomy" id="2974576"/>
    <lineage>
        <taxon>Bacteria</taxon>
        <taxon>Pseudomonadati</taxon>
        <taxon>Campylobacterota</taxon>
        <taxon>Epsilonproteobacteria</taxon>
        <taxon>Campylobacterales</taxon>
        <taxon>Campylobacteraceae</taxon>
        <taxon>Campylobacter</taxon>
    </lineage>
</organism>
<feature type="transmembrane region" description="Helical" evidence="1">
    <location>
        <begin position="6"/>
        <end position="27"/>
    </location>
</feature>
<evidence type="ECO:0000313" key="3">
    <source>
        <dbReference type="Proteomes" id="UP001173801"/>
    </source>
</evidence>
<dbReference type="RefSeq" id="WP_284936925.1">
    <property type="nucleotide sequence ID" value="NZ_JANURM010000002.1"/>
</dbReference>
<evidence type="ECO:0000256" key="1">
    <source>
        <dbReference type="SAM" id="Phobius"/>
    </source>
</evidence>
<keyword evidence="1" id="KW-0472">Membrane</keyword>
<evidence type="ECO:0000313" key="2">
    <source>
        <dbReference type="EMBL" id="MDL0088274.1"/>
    </source>
</evidence>
<proteinExistence type="predicted"/>
<gene>
    <name evidence="2" type="ORF">NYG85_02635</name>
</gene>
<keyword evidence="3" id="KW-1185">Reference proteome</keyword>
<keyword evidence="2" id="KW-0436">Ligase</keyword>
<sequence>MKFLVVAFLILVLVFLVIILITAVLYLSGDNGKTEPTIKDIVKKDESKITIRDLLEVAQDNSVSKNNLFLLVESFIKMPFPKRQKGPIGAEAKEFLSFILLVASHKNADAKLISYLNQESKKNNKEYVVEIDEYEKNGLEQRKKHK</sequence>
<comment type="caution">
    <text evidence="2">The sequence shown here is derived from an EMBL/GenBank/DDBJ whole genome shotgun (WGS) entry which is preliminary data.</text>
</comment>
<reference evidence="2" key="1">
    <citation type="submission" date="2022-08" db="EMBL/GenBank/DDBJ databases">
        <authorList>
            <person name="Wang H."/>
        </authorList>
    </citation>
    <scope>NUCLEOTIDE SEQUENCE</scope>
    <source>
        <strain evidence="2">PS10</strain>
    </source>
</reference>
<accession>A0ABT7HMZ6</accession>
<reference evidence="2" key="2">
    <citation type="journal article" date="2023" name="Microorganisms">
        <title>Isolation and Genomic Characteristics of Cat-Borne Campylobacter felis sp. nov. and Sheep-Borne Campylobacter ovis sp. nov.</title>
        <authorList>
            <person name="Wang H."/>
            <person name="Li Y."/>
            <person name="Gu Y."/>
            <person name="Zhou G."/>
            <person name="Chen X."/>
            <person name="Zhang X."/>
            <person name="Shao Z."/>
            <person name="Zhang J."/>
            <person name="Zhang M."/>
        </authorList>
    </citation>
    <scope>NUCLEOTIDE SEQUENCE</scope>
    <source>
        <strain evidence="2">PS10</strain>
    </source>
</reference>
<name>A0ABT7HMZ6_9BACT</name>
<protein>
    <submittedName>
        <fullName evidence="2">Fatty-acid--CoA ligase</fullName>
    </submittedName>
</protein>
<dbReference type="EMBL" id="JANURM010000002">
    <property type="protein sequence ID" value="MDL0088274.1"/>
    <property type="molecule type" value="Genomic_DNA"/>
</dbReference>
<dbReference type="Proteomes" id="UP001173801">
    <property type="component" value="Unassembled WGS sequence"/>
</dbReference>
<keyword evidence="1" id="KW-0812">Transmembrane</keyword>
<keyword evidence="1" id="KW-1133">Transmembrane helix</keyword>